<gene>
    <name evidence="8" type="ORF">D7294_27960</name>
</gene>
<name>A0A3A9YLJ1_9ACTN</name>
<evidence type="ECO:0000256" key="1">
    <source>
        <dbReference type="ARBA" id="ARBA00004651"/>
    </source>
</evidence>
<dbReference type="InterPro" id="IPR011701">
    <property type="entry name" value="MFS"/>
</dbReference>
<feature type="transmembrane region" description="Helical" evidence="7">
    <location>
        <begin position="470"/>
        <end position="494"/>
    </location>
</feature>
<reference evidence="8 9" key="1">
    <citation type="journal article" date="2014" name="Int. J. Syst. Evol. Microbiol.">
        <title>Streptomyces hoynatensis sp. nov., isolated from deep marine sediment.</title>
        <authorList>
            <person name="Veyisoglu A."/>
            <person name="Sahin N."/>
        </authorList>
    </citation>
    <scope>NUCLEOTIDE SEQUENCE [LARGE SCALE GENOMIC DNA]</scope>
    <source>
        <strain evidence="8 9">KCTC 29097</strain>
    </source>
</reference>
<evidence type="ECO:0000313" key="9">
    <source>
        <dbReference type="Proteomes" id="UP000272474"/>
    </source>
</evidence>
<feature type="compositionally biased region" description="Low complexity" evidence="6">
    <location>
        <begin position="52"/>
        <end position="61"/>
    </location>
</feature>
<accession>A0A3A9YLJ1</accession>
<dbReference type="GO" id="GO:0022857">
    <property type="term" value="F:transmembrane transporter activity"/>
    <property type="evidence" value="ECO:0007669"/>
    <property type="project" value="InterPro"/>
</dbReference>
<keyword evidence="2" id="KW-1003">Cell membrane</keyword>
<comment type="caution">
    <text evidence="8">The sequence shown here is derived from an EMBL/GenBank/DDBJ whole genome shotgun (WGS) entry which is preliminary data.</text>
</comment>
<dbReference type="Proteomes" id="UP000272474">
    <property type="component" value="Unassembled WGS sequence"/>
</dbReference>
<dbReference type="PANTHER" id="PTHR23513:SF6">
    <property type="entry name" value="MAJOR FACILITATOR SUPERFAMILY ASSOCIATED DOMAIN-CONTAINING PROTEIN"/>
    <property type="match status" value="1"/>
</dbReference>
<feature type="transmembrane region" description="Helical" evidence="7">
    <location>
        <begin position="130"/>
        <end position="152"/>
    </location>
</feature>
<dbReference type="Gene3D" id="1.20.1250.20">
    <property type="entry name" value="MFS general substrate transporter like domains"/>
    <property type="match status" value="1"/>
</dbReference>
<evidence type="ECO:0000313" key="8">
    <source>
        <dbReference type="EMBL" id="RKN37378.1"/>
    </source>
</evidence>
<dbReference type="PANTHER" id="PTHR23513">
    <property type="entry name" value="INTEGRAL MEMBRANE EFFLUX PROTEIN-RELATED"/>
    <property type="match status" value="1"/>
</dbReference>
<dbReference type="CDD" id="cd06173">
    <property type="entry name" value="MFS_MefA_like"/>
    <property type="match status" value="1"/>
</dbReference>
<proteinExistence type="predicted"/>
<feature type="transmembrane region" description="Helical" evidence="7">
    <location>
        <begin position="347"/>
        <end position="368"/>
    </location>
</feature>
<feature type="transmembrane region" description="Helical" evidence="7">
    <location>
        <begin position="430"/>
        <end position="449"/>
    </location>
</feature>
<keyword evidence="4 7" id="KW-1133">Transmembrane helix</keyword>
<keyword evidence="9" id="KW-1185">Reference proteome</keyword>
<organism evidence="8 9">
    <name type="scientific">Streptomyces hoynatensis</name>
    <dbReference type="NCBI Taxonomy" id="1141874"/>
    <lineage>
        <taxon>Bacteria</taxon>
        <taxon>Bacillati</taxon>
        <taxon>Actinomycetota</taxon>
        <taxon>Actinomycetes</taxon>
        <taxon>Kitasatosporales</taxon>
        <taxon>Streptomycetaceae</taxon>
        <taxon>Streptomyces</taxon>
    </lineage>
</organism>
<feature type="transmembrane region" description="Helical" evidence="7">
    <location>
        <begin position="164"/>
        <end position="185"/>
    </location>
</feature>
<evidence type="ECO:0000256" key="6">
    <source>
        <dbReference type="SAM" id="MobiDB-lite"/>
    </source>
</evidence>
<evidence type="ECO:0000256" key="3">
    <source>
        <dbReference type="ARBA" id="ARBA00022692"/>
    </source>
</evidence>
<evidence type="ECO:0000256" key="7">
    <source>
        <dbReference type="SAM" id="Phobius"/>
    </source>
</evidence>
<protein>
    <submittedName>
        <fullName evidence="8">MFS transporter</fullName>
    </submittedName>
</protein>
<feature type="transmembrane region" description="Helical" evidence="7">
    <location>
        <begin position="500"/>
        <end position="518"/>
    </location>
</feature>
<evidence type="ECO:0000256" key="2">
    <source>
        <dbReference type="ARBA" id="ARBA00022475"/>
    </source>
</evidence>
<feature type="compositionally biased region" description="Low complexity" evidence="6">
    <location>
        <begin position="312"/>
        <end position="321"/>
    </location>
</feature>
<dbReference type="AlphaFoldDB" id="A0A3A9YLJ1"/>
<dbReference type="SUPFAM" id="SSF103473">
    <property type="entry name" value="MFS general substrate transporter"/>
    <property type="match status" value="1"/>
</dbReference>
<feature type="compositionally biased region" description="Basic and acidic residues" evidence="6">
    <location>
        <begin position="299"/>
        <end position="309"/>
    </location>
</feature>
<feature type="transmembrane region" description="Helical" evidence="7">
    <location>
        <begin position="249"/>
        <end position="274"/>
    </location>
</feature>
<dbReference type="EMBL" id="RBAL01000025">
    <property type="protein sequence ID" value="RKN37378.1"/>
    <property type="molecule type" value="Genomic_DNA"/>
</dbReference>
<dbReference type="OrthoDB" id="145388at2"/>
<dbReference type="InterPro" id="IPR036259">
    <property type="entry name" value="MFS_trans_sf"/>
</dbReference>
<evidence type="ECO:0000256" key="5">
    <source>
        <dbReference type="ARBA" id="ARBA00023136"/>
    </source>
</evidence>
<comment type="subcellular location">
    <subcellularLocation>
        <location evidence="1">Cell membrane</location>
        <topology evidence="1">Multi-pass membrane protein</topology>
    </subcellularLocation>
</comment>
<keyword evidence="5 7" id="KW-0472">Membrane</keyword>
<feature type="transmembrane region" description="Helical" evidence="7">
    <location>
        <begin position="380"/>
        <end position="399"/>
    </location>
</feature>
<dbReference type="RefSeq" id="WP_120684591.1">
    <property type="nucleotide sequence ID" value="NZ_RBAL01000025.1"/>
</dbReference>
<feature type="compositionally biased region" description="Gly residues" evidence="6">
    <location>
        <begin position="11"/>
        <end position="21"/>
    </location>
</feature>
<sequence length="534" mass="54054">MAEHSEKRAGAGTGAETGAGAGEPAAKAGTGLGDAAPGKSTPLRAPLPPAAPANAAPANAGPGDGGAGDAGLPGPGLPASGLAEPGPEEAAPRGLGSRFHKLWTASTVSNLGQGASAIAFPWLATTLTQNPVLIALNGVAVRLPWLLFSLPAGALADRLDRRRVLLAMSAARAVIVGVVALLVAWDAMSLPLLYCCALVLGFAEVMFDNTSQVLLPSVVDRRRLAAANGRLMSAQIVADSFLARPLGGALIALAVAAPFAFDASAAAVSLVLLLTLRGSFRARPDAPTQPAPPAATDEPGAKDEPRTADEPGAAAGSVPAAGAARSMRAEIREGVRWLWRHPLVRPLAVSLAVMNLVGAATESIYVLYAQEVLGLGPVGFAVLTSVTGIGGLLGGLLAARIGTSRSLFLLLALEVAANATTALASNAFVIGLGSVAMGFGIVVWNVTTVSLRQSLVPDRLLGRVNSVYRLLGWGSMPLGMAAGGALVSAVEALWGREAGLRAPFVLAVVLVLGLARYMRRHLGERAIKAALSAS</sequence>
<feature type="region of interest" description="Disordered" evidence="6">
    <location>
        <begin position="284"/>
        <end position="321"/>
    </location>
</feature>
<dbReference type="Pfam" id="PF07690">
    <property type="entry name" value="MFS_1"/>
    <property type="match status" value="1"/>
</dbReference>
<feature type="transmembrane region" description="Helical" evidence="7">
    <location>
        <begin position="406"/>
        <end position="424"/>
    </location>
</feature>
<feature type="compositionally biased region" description="Gly residues" evidence="6">
    <location>
        <begin position="62"/>
        <end position="74"/>
    </location>
</feature>
<keyword evidence="3 7" id="KW-0812">Transmembrane</keyword>
<feature type="transmembrane region" description="Helical" evidence="7">
    <location>
        <begin position="102"/>
        <end position="124"/>
    </location>
</feature>
<feature type="region of interest" description="Disordered" evidence="6">
    <location>
        <begin position="1"/>
        <end position="94"/>
    </location>
</feature>
<evidence type="ECO:0000256" key="4">
    <source>
        <dbReference type="ARBA" id="ARBA00022989"/>
    </source>
</evidence>
<dbReference type="GO" id="GO:0005886">
    <property type="term" value="C:plasma membrane"/>
    <property type="evidence" value="ECO:0007669"/>
    <property type="project" value="UniProtKB-SubCell"/>
</dbReference>